<dbReference type="PANTHER" id="PTHR23501">
    <property type="entry name" value="MAJOR FACILITATOR SUPERFAMILY"/>
    <property type="match status" value="1"/>
</dbReference>
<evidence type="ECO:0000256" key="6">
    <source>
        <dbReference type="SAM" id="MobiDB-lite"/>
    </source>
</evidence>
<evidence type="ECO:0000313" key="9">
    <source>
        <dbReference type="EMBL" id="CAI6293499.1"/>
    </source>
</evidence>
<feature type="transmembrane region" description="Helical" evidence="7">
    <location>
        <begin position="1087"/>
        <end position="1114"/>
    </location>
</feature>
<feature type="compositionally biased region" description="Polar residues" evidence="6">
    <location>
        <begin position="121"/>
        <end position="153"/>
    </location>
</feature>
<feature type="transmembrane region" description="Helical" evidence="7">
    <location>
        <begin position="955"/>
        <end position="974"/>
    </location>
</feature>
<dbReference type="OrthoDB" id="10021397at2759"/>
<dbReference type="GO" id="GO:0022857">
    <property type="term" value="F:transmembrane transporter activity"/>
    <property type="evidence" value="ECO:0007669"/>
    <property type="project" value="InterPro"/>
</dbReference>
<accession>A0A9W4XR02</accession>
<feature type="compositionally biased region" description="Polar residues" evidence="6">
    <location>
        <begin position="253"/>
        <end position="286"/>
    </location>
</feature>
<evidence type="ECO:0000256" key="1">
    <source>
        <dbReference type="ARBA" id="ARBA00004141"/>
    </source>
</evidence>
<organism evidence="9 10">
    <name type="scientific">Periconia digitata</name>
    <dbReference type="NCBI Taxonomy" id="1303443"/>
    <lineage>
        <taxon>Eukaryota</taxon>
        <taxon>Fungi</taxon>
        <taxon>Dikarya</taxon>
        <taxon>Ascomycota</taxon>
        <taxon>Pezizomycotina</taxon>
        <taxon>Dothideomycetes</taxon>
        <taxon>Pleosporomycetidae</taxon>
        <taxon>Pleosporales</taxon>
        <taxon>Massarineae</taxon>
        <taxon>Periconiaceae</taxon>
        <taxon>Periconia</taxon>
    </lineage>
</organism>
<keyword evidence="5 7" id="KW-0472">Membrane</keyword>
<gene>
    <name evidence="9" type="ORF">PDIGIT_LOCUS2550</name>
</gene>
<comment type="similarity">
    <text evidence="2">Belongs to the major facilitator superfamily. TCR/Tet family.</text>
</comment>
<keyword evidence="4 7" id="KW-1133">Transmembrane helix</keyword>
<name>A0A9W4XR02_9PLEO</name>
<protein>
    <recommendedName>
        <fullName evidence="8">Major facilitator superfamily (MFS) profile domain-containing protein</fullName>
    </recommendedName>
</protein>
<evidence type="ECO:0000256" key="7">
    <source>
        <dbReference type="SAM" id="Phobius"/>
    </source>
</evidence>
<dbReference type="SUPFAM" id="SSF103473">
    <property type="entry name" value="MFS general substrate transporter"/>
    <property type="match status" value="1"/>
</dbReference>
<keyword evidence="3 7" id="KW-0812">Transmembrane</keyword>
<feature type="domain" description="Major facilitator superfamily (MFS) profile" evidence="8">
    <location>
        <begin position="891"/>
        <end position="1380"/>
    </location>
</feature>
<feature type="transmembrane region" description="Helical" evidence="7">
    <location>
        <begin position="1159"/>
        <end position="1176"/>
    </location>
</feature>
<dbReference type="GO" id="GO:0005886">
    <property type="term" value="C:plasma membrane"/>
    <property type="evidence" value="ECO:0007669"/>
    <property type="project" value="TreeGrafter"/>
</dbReference>
<feature type="transmembrane region" description="Helical" evidence="7">
    <location>
        <begin position="1188"/>
        <end position="1211"/>
    </location>
</feature>
<sequence>MENLLSRPALVLSHLKVLQSPELRVPHYEPVVTSESQSRRSGLFDTNESPDVGTSSLPTTPTQRNVMVDSAYSSIHREERQKASVRDSQSIDLSQRDDHSEDVSTEQYTPSTEDFSEIERIQSNTTNNSTGDDSVSTSTCGVPNHTLTEGSTWGKYSTTESIADSEDVPMQARATTPSMQTASSAELPEQWTQTTHSSLNRESSPRIHSLWAEAAEQAIPGHNLYTEDSRKKFSYWRRFLFARKNGAGGEKSVSPTNGHIIQPSSSSANTVSQHRTQTPPDAEPSITQPLIAQIQTNDPPEVNMQGIRPVEGTLTSEGPVEVNISHMFQLKDVPVTSPSLYLADNGLYVGKLQGIAPNSAAQLTWRTVLRLRLITDIRPVLTTLPKSIHRDETRVELELCMAGRQPDRSETVSLKPMIWVKCGSKHCAMAVGKALEDLSYLQPFPFHVSLDAPRFASNITGPSPLHKVVGQSSTFIPEHRGGVTEGDLHDGAHQARVQGAYSSATANEKPVETEFSMKLLSSFHQQSSSKSYRYQNLEQMDEISPVPLPPPHRISMPTSSQAVATHYQSSNASELNNGAGEEKQVCATCGVRISFDVGTAAGPVDVTCTIGGVIQVDERLYGLTTAHGIWEIDVTGRNEHGSCRILGKEHYIKRYSWYNRIWESFSVAFSGYPKIGCLTDCNHTRQAREVEGADFALLKLDNLSEARNSYKRLNSVTAIRALASELESGFVSIMCSETDVRSGELLRGSGLIMDRSGVWETKKVFCDPPLEMGTSGAWVVANDILVGVVLATYDKSPYIHILPICKVFDDIRDVVAGDRDPSEVKISLPQSLSQSVSVKANLEKNQHTAKGSQNFGNVLSVGRTSISNQFFFKKQENFDNVSVSGWEFTLIFISLVGAQLLLSIDSHSIVTAIPKITDDFKSLLDIGWYGSAYHLGRAASALWLARIYIYFKNKWAFLCFLAIFAIGSVICGAAKSSTVLIIGRIITGFGSSAASRGAGVILRSYAPEKRPRPNHRLSLLAWVNLVGIPVGPLVGGAFSTYQTWRRCFYIINLPVSAVIALVIGFSRIPEQGTKDKAYTLLPRLHRIFDLVGFALLWLSISGLLLALQFGGVYYTWQSPVVIGLFCGSGALFPLWLCWNFRKRYTGLIHFQGRDVQAPILFHAIFMSVFYAAVYYLPVYFQSVKGASAILSGVYLLPGLLPLPFISFLSVAAARKSSLILPLAFTASILLSAANGIYSFLQADSAKGWWVGFQIMGGIGAGLGFKLASTVVGSRFSQETFPLDLDYLTFVEALGPAISSTSCNLIFSASLKSQISTHVQNSDVATVMGAGATSFRMVVPQSDLQGVLLAYSNSINRTFYLTTALSACCAVVLGSLVVRVPIQLALRRNARIVAHQCEITRTNH</sequence>
<dbReference type="InterPro" id="IPR020846">
    <property type="entry name" value="MFS_dom"/>
</dbReference>
<comment type="subcellular location">
    <subcellularLocation>
        <location evidence="1">Membrane</location>
        <topology evidence="1">Multi-pass membrane protein</topology>
    </subcellularLocation>
</comment>
<keyword evidence="10" id="KW-1185">Reference proteome</keyword>
<evidence type="ECO:0000256" key="2">
    <source>
        <dbReference type="ARBA" id="ARBA00007520"/>
    </source>
</evidence>
<dbReference type="Proteomes" id="UP001152607">
    <property type="component" value="Unassembled WGS sequence"/>
</dbReference>
<feature type="transmembrane region" description="Helical" evidence="7">
    <location>
        <begin position="1019"/>
        <end position="1042"/>
    </location>
</feature>
<dbReference type="InterPro" id="IPR011701">
    <property type="entry name" value="MFS"/>
</dbReference>
<feature type="compositionally biased region" description="Basic and acidic residues" evidence="6">
    <location>
        <begin position="75"/>
        <end position="85"/>
    </location>
</feature>
<comment type="caution">
    <text evidence="9">The sequence shown here is derived from an EMBL/GenBank/DDBJ whole genome shotgun (WGS) entry which is preliminary data.</text>
</comment>
<feature type="transmembrane region" description="Helical" evidence="7">
    <location>
        <begin position="1358"/>
        <end position="1381"/>
    </location>
</feature>
<dbReference type="PANTHER" id="PTHR23501:SF193">
    <property type="entry name" value="MULTIDRUG TRANSPORTER, PUTATIVE (AFU_ORTHOLOGUE AFUA_8G00940)-RELATED"/>
    <property type="match status" value="1"/>
</dbReference>
<feature type="transmembrane region" description="Helical" evidence="7">
    <location>
        <begin position="1120"/>
        <end position="1138"/>
    </location>
</feature>
<feature type="region of interest" description="Disordered" evidence="6">
    <location>
        <begin position="29"/>
        <end position="153"/>
    </location>
</feature>
<evidence type="ECO:0000313" key="10">
    <source>
        <dbReference type="Proteomes" id="UP001152607"/>
    </source>
</evidence>
<dbReference type="PROSITE" id="PS50850">
    <property type="entry name" value="MFS"/>
    <property type="match status" value="1"/>
</dbReference>
<dbReference type="Pfam" id="PF07690">
    <property type="entry name" value="MFS_1"/>
    <property type="match status" value="1"/>
</dbReference>
<evidence type="ECO:0000256" key="3">
    <source>
        <dbReference type="ARBA" id="ARBA00022692"/>
    </source>
</evidence>
<feature type="transmembrane region" description="Helical" evidence="7">
    <location>
        <begin position="1048"/>
        <end position="1066"/>
    </location>
</feature>
<feature type="region of interest" description="Disordered" evidence="6">
    <location>
        <begin position="246"/>
        <end position="286"/>
    </location>
</feature>
<dbReference type="InterPro" id="IPR036259">
    <property type="entry name" value="MFS_trans_sf"/>
</dbReference>
<reference evidence="9" key="1">
    <citation type="submission" date="2023-01" db="EMBL/GenBank/DDBJ databases">
        <authorList>
            <person name="Van Ghelder C."/>
            <person name="Rancurel C."/>
        </authorList>
    </citation>
    <scope>NUCLEOTIDE SEQUENCE</scope>
    <source>
        <strain evidence="9">CNCM I-4278</strain>
    </source>
</reference>
<feature type="compositionally biased region" description="Polar residues" evidence="6">
    <location>
        <begin position="33"/>
        <end position="65"/>
    </location>
</feature>
<dbReference type="Gene3D" id="1.20.1720.10">
    <property type="entry name" value="Multidrug resistance protein D"/>
    <property type="match status" value="1"/>
</dbReference>
<proteinExistence type="inferred from homology"/>
<evidence type="ECO:0000256" key="5">
    <source>
        <dbReference type="ARBA" id="ARBA00023136"/>
    </source>
</evidence>
<dbReference type="EMBL" id="CAOQHR010000002">
    <property type="protein sequence ID" value="CAI6293499.1"/>
    <property type="molecule type" value="Genomic_DNA"/>
</dbReference>
<evidence type="ECO:0000256" key="4">
    <source>
        <dbReference type="ARBA" id="ARBA00022989"/>
    </source>
</evidence>
<evidence type="ECO:0000259" key="8">
    <source>
        <dbReference type="PROSITE" id="PS50850"/>
    </source>
</evidence>
<feature type="transmembrane region" description="Helical" evidence="7">
    <location>
        <begin position="1218"/>
        <end position="1240"/>
    </location>
</feature>